<dbReference type="EMBL" id="BMIQ01000001">
    <property type="protein sequence ID" value="GGD87316.1"/>
    <property type="molecule type" value="Genomic_DNA"/>
</dbReference>
<protein>
    <recommendedName>
        <fullName evidence="3">HIRAN domain-containing protein</fullName>
    </recommendedName>
</protein>
<dbReference type="GO" id="GO:0016818">
    <property type="term" value="F:hydrolase activity, acting on acid anhydrides, in phosphorus-containing anhydrides"/>
    <property type="evidence" value="ECO:0007669"/>
    <property type="project" value="InterPro"/>
</dbReference>
<dbReference type="GO" id="GO:0003676">
    <property type="term" value="F:nucleic acid binding"/>
    <property type="evidence" value="ECO:0007669"/>
    <property type="project" value="InterPro"/>
</dbReference>
<dbReference type="Gene3D" id="3.30.70.2330">
    <property type="match status" value="1"/>
</dbReference>
<feature type="domain" description="HIRAN" evidence="3">
    <location>
        <begin position="28"/>
        <end position="108"/>
    </location>
</feature>
<keyword evidence="5" id="KW-1185">Reference proteome</keyword>
<evidence type="ECO:0000256" key="2">
    <source>
        <dbReference type="ARBA" id="ARBA00022801"/>
    </source>
</evidence>
<proteinExistence type="predicted"/>
<organism evidence="4 5">
    <name type="scientific">Aureimonas endophytica</name>
    <dbReference type="NCBI Taxonomy" id="2027858"/>
    <lineage>
        <taxon>Bacteria</taxon>
        <taxon>Pseudomonadati</taxon>
        <taxon>Pseudomonadota</taxon>
        <taxon>Alphaproteobacteria</taxon>
        <taxon>Hyphomicrobiales</taxon>
        <taxon>Aurantimonadaceae</taxon>
        <taxon>Aureimonas</taxon>
    </lineage>
</organism>
<dbReference type="Proteomes" id="UP000644699">
    <property type="component" value="Unassembled WGS sequence"/>
</dbReference>
<dbReference type="Pfam" id="PF08797">
    <property type="entry name" value="HIRAN"/>
    <property type="match status" value="1"/>
</dbReference>
<dbReference type="AlphaFoldDB" id="A0A916ZBY9"/>
<keyword evidence="1" id="KW-0479">Metal-binding</keyword>
<evidence type="ECO:0000259" key="3">
    <source>
        <dbReference type="Pfam" id="PF08797"/>
    </source>
</evidence>
<evidence type="ECO:0000256" key="1">
    <source>
        <dbReference type="ARBA" id="ARBA00022723"/>
    </source>
</evidence>
<name>A0A916ZBY9_9HYPH</name>
<reference evidence="4" key="2">
    <citation type="submission" date="2020-09" db="EMBL/GenBank/DDBJ databases">
        <authorList>
            <person name="Sun Q."/>
            <person name="Zhou Y."/>
        </authorList>
    </citation>
    <scope>NUCLEOTIDE SEQUENCE</scope>
    <source>
        <strain evidence="4">CGMCC 1.15367</strain>
    </source>
</reference>
<comment type="caution">
    <text evidence="4">The sequence shown here is derived from an EMBL/GenBank/DDBJ whole genome shotgun (WGS) entry which is preliminary data.</text>
</comment>
<gene>
    <name evidence="4" type="ORF">GCM10011390_02530</name>
</gene>
<dbReference type="GO" id="GO:0008270">
    <property type="term" value="F:zinc ion binding"/>
    <property type="evidence" value="ECO:0007669"/>
    <property type="project" value="InterPro"/>
</dbReference>
<evidence type="ECO:0000313" key="4">
    <source>
        <dbReference type="EMBL" id="GGD87316.1"/>
    </source>
</evidence>
<dbReference type="InterPro" id="IPR014905">
    <property type="entry name" value="HIRAN"/>
</dbReference>
<reference evidence="4" key="1">
    <citation type="journal article" date="2014" name="Int. J. Syst. Evol. Microbiol.">
        <title>Complete genome sequence of Corynebacterium casei LMG S-19264T (=DSM 44701T), isolated from a smear-ripened cheese.</title>
        <authorList>
            <consortium name="US DOE Joint Genome Institute (JGI-PGF)"/>
            <person name="Walter F."/>
            <person name="Albersmeier A."/>
            <person name="Kalinowski J."/>
            <person name="Ruckert C."/>
        </authorList>
    </citation>
    <scope>NUCLEOTIDE SEQUENCE</scope>
    <source>
        <strain evidence="4">CGMCC 1.15367</strain>
    </source>
</reference>
<keyword evidence="2" id="KW-0378">Hydrolase</keyword>
<sequence length="150" mass="16507">MIDLSDLAGTDLAIERPRLSAGEPHAAVSIAGLQFHGYGREDDLGGRVLPRRGDRLQLVREPENPVHAAAVGVWWRNNHRLGHLPWHVADLVAPDLDAGRSLRAYLWREGDGRARTAGVLLIGKPAEKLQEPEVTPEPVVPWGVDEEVPF</sequence>
<dbReference type="RefSeq" id="WP_188906422.1">
    <property type="nucleotide sequence ID" value="NZ_BMIQ01000001.1"/>
</dbReference>
<evidence type="ECO:0000313" key="5">
    <source>
        <dbReference type="Proteomes" id="UP000644699"/>
    </source>
</evidence>
<accession>A0A916ZBY9</accession>